<dbReference type="RefSeq" id="WP_127744505.1">
    <property type="nucleotide sequence ID" value="NZ_SACN01000001.1"/>
</dbReference>
<gene>
    <name evidence="2" type="ORF">EOD43_14315</name>
</gene>
<organism evidence="2 3">
    <name type="scientific">Sphingomonas crocodyli</name>
    <dbReference type="NCBI Taxonomy" id="1979270"/>
    <lineage>
        <taxon>Bacteria</taxon>
        <taxon>Pseudomonadati</taxon>
        <taxon>Pseudomonadota</taxon>
        <taxon>Alphaproteobacteria</taxon>
        <taxon>Sphingomonadales</taxon>
        <taxon>Sphingomonadaceae</taxon>
        <taxon>Sphingomonas</taxon>
    </lineage>
</organism>
<evidence type="ECO:0000256" key="1">
    <source>
        <dbReference type="SAM" id="MobiDB-lite"/>
    </source>
</evidence>
<dbReference type="EMBL" id="SACN01000001">
    <property type="protein sequence ID" value="RVT94929.1"/>
    <property type="molecule type" value="Genomic_DNA"/>
</dbReference>
<evidence type="ECO:0000313" key="3">
    <source>
        <dbReference type="Proteomes" id="UP000282971"/>
    </source>
</evidence>
<evidence type="ECO:0008006" key="4">
    <source>
        <dbReference type="Google" id="ProtNLM"/>
    </source>
</evidence>
<feature type="region of interest" description="Disordered" evidence="1">
    <location>
        <begin position="1"/>
        <end position="22"/>
    </location>
</feature>
<evidence type="ECO:0000313" key="2">
    <source>
        <dbReference type="EMBL" id="RVT94929.1"/>
    </source>
</evidence>
<protein>
    <recommendedName>
        <fullName evidence="4">DUF4329 domain-containing protein</fullName>
    </recommendedName>
</protein>
<reference evidence="2 3" key="1">
    <citation type="submission" date="2019-01" db="EMBL/GenBank/DDBJ databases">
        <authorList>
            <person name="Chen W.-M."/>
        </authorList>
    </citation>
    <scope>NUCLEOTIDE SEQUENCE [LARGE SCALE GENOMIC DNA]</scope>
    <source>
        <strain evidence="2 3">CCP-7</strain>
    </source>
</reference>
<dbReference type="OrthoDB" id="7367890at2"/>
<feature type="region of interest" description="Disordered" evidence="1">
    <location>
        <begin position="110"/>
        <end position="137"/>
    </location>
</feature>
<name>A0A437MBA1_9SPHN</name>
<proteinExistence type="predicted"/>
<accession>A0A437MBA1</accession>
<feature type="compositionally biased region" description="Low complexity" evidence="1">
    <location>
        <begin position="128"/>
        <end position="137"/>
    </location>
</feature>
<sequence length="316" mass="32810">MTLPLSQVGGTSTSDLLARQPTDSSDPALLAANLVAGAGTSTGVDLAKVHAGIAEIAASDPALAQATHGEVAARLNPVDAGHFLSGIFDKIGDALRSIVDKIGEMIEDASTHGANGQPATTGPQLATPADPASAPSSINFSRTLQAGFDKQWDNSFPSGSAKEQGGTLFFDKKSGEIVMLNVGGHGSTPGTFTPDYTNPDPSRYQLLGVFHTHPYDSGDTGISFSGADVAVMINEGHNLIMAQSGDRQFVMMRTDQTPANVDYTALNNAQNARISQLVGEGKSFADAASQASSELATKYHLAYYEGSNGNLTRINP</sequence>
<feature type="compositionally biased region" description="Polar residues" evidence="1">
    <location>
        <begin position="112"/>
        <end position="124"/>
    </location>
</feature>
<keyword evidence="3" id="KW-1185">Reference proteome</keyword>
<dbReference type="Proteomes" id="UP000282971">
    <property type="component" value="Unassembled WGS sequence"/>
</dbReference>
<comment type="caution">
    <text evidence="2">The sequence shown here is derived from an EMBL/GenBank/DDBJ whole genome shotgun (WGS) entry which is preliminary data.</text>
</comment>
<dbReference type="AlphaFoldDB" id="A0A437MBA1"/>